<reference evidence="1" key="1">
    <citation type="submission" date="2021-02" db="EMBL/GenBank/DDBJ databases">
        <authorList>
            <person name="Nowell W R."/>
        </authorList>
    </citation>
    <scope>NUCLEOTIDE SEQUENCE</scope>
</reference>
<dbReference type="Proteomes" id="UP000682733">
    <property type="component" value="Unassembled WGS sequence"/>
</dbReference>
<comment type="caution">
    <text evidence="1">The sequence shown here is derived from an EMBL/GenBank/DDBJ whole genome shotgun (WGS) entry which is preliminary data.</text>
</comment>
<evidence type="ECO:0000313" key="1">
    <source>
        <dbReference type="EMBL" id="CAF4380485.1"/>
    </source>
</evidence>
<organism evidence="1 2">
    <name type="scientific">Didymodactylos carnosus</name>
    <dbReference type="NCBI Taxonomy" id="1234261"/>
    <lineage>
        <taxon>Eukaryota</taxon>
        <taxon>Metazoa</taxon>
        <taxon>Spiralia</taxon>
        <taxon>Gnathifera</taxon>
        <taxon>Rotifera</taxon>
        <taxon>Eurotatoria</taxon>
        <taxon>Bdelloidea</taxon>
        <taxon>Philodinida</taxon>
        <taxon>Philodinidae</taxon>
        <taxon>Didymodactylos</taxon>
    </lineage>
</organism>
<gene>
    <name evidence="1" type="ORF">TMI583_LOCUS42516</name>
</gene>
<name>A0A8S2VN49_9BILA</name>
<dbReference type="AlphaFoldDB" id="A0A8S2VN49"/>
<evidence type="ECO:0000313" key="2">
    <source>
        <dbReference type="Proteomes" id="UP000682733"/>
    </source>
</evidence>
<sequence length="153" mass="17195">WKIRPVMSAGSAAVLNHLSKIRIVSSTVPLTGADQARLHVNLDLLPALNKHFIQIALVRIMDLVELAVLLFTIDTSLSSPSPDDDGENCNKYFAILTLLIDVRHTYIAHISHDIKGLDHTDISAIECDSELAVKKYNSNWCCNWDYCRCSKRY</sequence>
<protein>
    <submittedName>
        <fullName evidence="1">Uncharacterized protein</fullName>
    </submittedName>
</protein>
<dbReference type="EMBL" id="CAJOBA010069001">
    <property type="protein sequence ID" value="CAF4380485.1"/>
    <property type="molecule type" value="Genomic_DNA"/>
</dbReference>
<accession>A0A8S2VN49</accession>
<feature type="non-terminal residue" evidence="1">
    <location>
        <position position="1"/>
    </location>
</feature>
<proteinExistence type="predicted"/>